<dbReference type="EMBL" id="CP036525">
    <property type="protein sequence ID" value="QDT07140.1"/>
    <property type="molecule type" value="Genomic_DNA"/>
</dbReference>
<feature type="signal peptide" evidence="2">
    <location>
        <begin position="1"/>
        <end position="21"/>
    </location>
</feature>
<keyword evidence="1 2" id="KW-0732">Signal</keyword>
<dbReference type="InterPro" id="IPR028994">
    <property type="entry name" value="Integrin_alpha_N"/>
</dbReference>
<accession>A0A517NJ30</accession>
<proteinExistence type="predicted"/>
<name>A0A517NJ30_9BACT</name>
<protein>
    <submittedName>
        <fullName evidence="3">FG-GAP repeat protein</fullName>
    </submittedName>
</protein>
<reference evidence="3 4" key="1">
    <citation type="submission" date="2019-02" db="EMBL/GenBank/DDBJ databases">
        <title>Deep-cultivation of Planctomycetes and their phenomic and genomic characterization uncovers novel biology.</title>
        <authorList>
            <person name="Wiegand S."/>
            <person name="Jogler M."/>
            <person name="Boedeker C."/>
            <person name="Pinto D."/>
            <person name="Vollmers J."/>
            <person name="Rivas-Marin E."/>
            <person name="Kohn T."/>
            <person name="Peeters S.H."/>
            <person name="Heuer A."/>
            <person name="Rast P."/>
            <person name="Oberbeckmann S."/>
            <person name="Bunk B."/>
            <person name="Jeske O."/>
            <person name="Meyerdierks A."/>
            <person name="Storesund J.E."/>
            <person name="Kallscheuer N."/>
            <person name="Luecker S."/>
            <person name="Lage O.M."/>
            <person name="Pohl T."/>
            <person name="Merkel B.J."/>
            <person name="Hornburger P."/>
            <person name="Mueller R.-W."/>
            <person name="Bruemmer F."/>
            <person name="Labrenz M."/>
            <person name="Spormann A.M."/>
            <person name="Op den Camp H."/>
            <person name="Overmann J."/>
            <person name="Amann R."/>
            <person name="Jetten M.S.M."/>
            <person name="Mascher T."/>
            <person name="Medema M.H."/>
            <person name="Devos D.P."/>
            <person name="Kaster A.-K."/>
            <person name="Ovreas L."/>
            <person name="Rohde M."/>
            <person name="Galperin M.Y."/>
            <person name="Jogler C."/>
        </authorList>
    </citation>
    <scope>NUCLEOTIDE SEQUENCE [LARGE SCALE GENOMIC DNA]</scope>
    <source>
        <strain evidence="3 4">K22_7</strain>
    </source>
</reference>
<evidence type="ECO:0000313" key="3">
    <source>
        <dbReference type="EMBL" id="QDT07140.1"/>
    </source>
</evidence>
<sequence length="374" mass="40722" precursor="true">MFRYRWILLSLPFVFAGSAPAIEFEKRVLDPQVGDVCYAVTAADVDGDGDLDAVAISEREAVWFENPTWKKRVMVSDACPRDLVCIAAGDIDADGQVDFALGAGWPKNGGTIHWITRGETLDDPWSVHSIGAQPWTHRMRFADVLGRGRDQLVVTPLNAVGEPGIRLMAFSIPADPVAGPWQPVVMDGSLNKAHNHWHRSGPVTDTIVASDEGLTRLVKSKDGFQSERLSEQASGEVKSGVLGDRKMLATIEPMHGSRVAVHIGDQVGPHMKRIVLDDSYAQGHAVWCADFDGDGRDEVVAAHREPKSDGTAPGIYLYRSDDESGDHWTKQAIDLPMACEDVWCADFNGDGRVDILAGGRATQDVNLYLNVTGP</sequence>
<dbReference type="AlphaFoldDB" id="A0A517NJ30"/>
<dbReference type="Proteomes" id="UP000318538">
    <property type="component" value="Chromosome"/>
</dbReference>
<evidence type="ECO:0000313" key="4">
    <source>
        <dbReference type="Proteomes" id="UP000318538"/>
    </source>
</evidence>
<dbReference type="OrthoDB" id="247570at2"/>
<dbReference type="Pfam" id="PF13517">
    <property type="entry name" value="FG-GAP_3"/>
    <property type="match status" value="2"/>
</dbReference>
<gene>
    <name evidence="3" type="ORF">K227x_55650</name>
</gene>
<dbReference type="KEGG" id="rlc:K227x_55650"/>
<dbReference type="InterPro" id="IPR013517">
    <property type="entry name" value="FG-GAP"/>
</dbReference>
<dbReference type="Gene3D" id="2.130.10.130">
    <property type="entry name" value="Integrin alpha, N-terminal"/>
    <property type="match status" value="1"/>
</dbReference>
<keyword evidence="4" id="KW-1185">Reference proteome</keyword>
<evidence type="ECO:0000256" key="1">
    <source>
        <dbReference type="ARBA" id="ARBA00022729"/>
    </source>
</evidence>
<feature type="chain" id="PRO_5021782117" evidence="2">
    <location>
        <begin position="22"/>
        <end position="374"/>
    </location>
</feature>
<evidence type="ECO:0000256" key="2">
    <source>
        <dbReference type="SAM" id="SignalP"/>
    </source>
</evidence>
<dbReference type="PANTHER" id="PTHR46580:SF2">
    <property type="entry name" value="MAM DOMAIN-CONTAINING PROTEIN"/>
    <property type="match status" value="1"/>
</dbReference>
<organism evidence="3 4">
    <name type="scientific">Rubripirellula lacrimiformis</name>
    <dbReference type="NCBI Taxonomy" id="1930273"/>
    <lineage>
        <taxon>Bacteria</taxon>
        <taxon>Pseudomonadati</taxon>
        <taxon>Planctomycetota</taxon>
        <taxon>Planctomycetia</taxon>
        <taxon>Pirellulales</taxon>
        <taxon>Pirellulaceae</taxon>
        <taxon>Rubripirellula</taxon>
    </lineage>
</organism>
<dbReference type="SUPFAM" id="SSF69318">
    <property type="entry name" value="Integrin alpha N-terminal domain"/>
    <property type="match status" value="1"/>
</dbReference>
<dbReference type="RefSeq" id="WP_145174707.1">
    <property type="nucleotide sequence ID" value="NZ_CP036525.1"/>
</dbReference>
<dbReference type="PANTHER" id="PTHR46580">
    <property type="entry name" value="SENSOR KINASE-RELATED"/>
    <property type="match status" value="1"/>
</dbReference>